<dbReference type="SMART" id="SM00513">
    <property type="entry name" value="SAP"/>
    <property type="match status" value="1"/>
</dbReference>
<evidence type="ECO:0000256" key="7">
    <source>
        <dbReference type="ARBA" id="ARBA00022741"/>
    </source>
</evidence>
<evidence type="ECO:0000256" key="10">
    <source>
        <dbReference type="ARBA" id="ARBA00022806"/>
    </source>
</evidence>
<dbReference type="Pfam" id="PF03731">
    <property type="entry name" value="Ku_N"/>
    <property type="match status" value="1"/>
</dbReference>
<dbReference type="GO" id="GO:0000723">
    <property type="term" value="P:telomere maintenance"/>
    <property type="evidence" value="ECO:0007669"/>
    <property type="project" value="InterPro"/>
</dbReference>
<proteinExistence type="inferred from homology"/>
<dbReference type="CDD" id="cd01458">
    <property type="entry name" value="vWA_ku"/>
    <property type="match status" value="1"/>
</dbReference>
<dbReference type="SUPFAM" id="SSF68906">
    <property type="entry name" value="SAP domain"/>
    <property type="match status" value="1"/>
</dbReference>
<dbReference type="GO" id="GO:0003690">
    <property type="term" value="F:double-stranded DNA binding"/>
    <property type="evidence" value="ECO:0007669"/>
    <property type="project" value="TreeGrafter"/>
</dbReference>
<dbReference type="Gene3D" id="4.10.970.10">
    <property type="entry name" value="Ku70, bridge and pillars"/>
    <property type="match status" value="1"/>
</dbReference>
<comment type="function">
    <text evidence="17">Single-stranded DNA-dependent ATP-dependent helicase. Involved in non-homologous end joining (NHEJ) DNA double strand break repair. DNA-binding is sequence-independent but has a high affinity to nicks in double-stranded DNA and to the ends of duplex DNA. Binds to naturally occurring chromosomal ends, and therefore provides chromosomal end protection. Required also for telomere recombination to repair telomeric ends in the absence of telomerase. KU70, of the KU70/KU80 heterodimer, binds to the stem loop of TLC1, the RNA component of telomerase. Involved in telomere maintenance. Interacts with telomeric repeats and subtelomeric sequences thereby controlling telomere length and protecting against subtelomeric rearrangement. Maintains telomeric chromatin, which is involved in silencing the expression of genes located at the telomere. Required for mating-type switching.</text>
</comment>
<dbReference type="InterPro" id="IPR006164">
    <property type="entry name" value="DNA_bd_Ku70/Ku80"/>
</dbReference>
<evidence type="ECO:0000256" key="19">
    <source>
        <dbReference type="ARBA" id="ARBA00047995"/>
    </source>
</evidence>
<evidence type="ECO:0000256" key="12">
    <source>
        <dbReference type="ARBA" id="ARBA00022895"/>
    </source>
</evidence>
<comment type="caution">
    <text evidence="22">The sequence shown here is derived from an EMBL/GenBank/DDBJ whole genome shotgun (WGS) entry which is preliminary data.</text>
</comment>
<evidence type="ECO:0000256" key="15">
    <source>
        <dbReference type="ARBA" id="ARBA00023204"/>
    </source>
</evidence>
<keyword evidence="13" id="KW-0238">DNA-binding</keyword>
<keyword evidence="12" id="KW-0779">Telomere</keyword>
<dbReference type="InterPro" id="IPR047087">
    <property type="entry name" value="KU70_core_dom"/>
</dbReference>
<dbReference type="Proteomes" id="UP000283383">
    <property type="component" value="Unassembled WGS sequence"/>
</dbReference>
<dbReference type="GO" id="GO:0043564">
    <property type="term" value="C:Ku70:Ku80 complex"/>
    <property type="evidence" value="ECO:0007669"/>
    <property type="project" value="InterPro"/>
</dbReference>
<evidence type="ECO:0000256" key="14">
    <source>
        <dbReference type="ARBA" id="ARBA00023172"/>
    </source>
</evidence>
<keyword evidence="10 22" id="KW-0347">Helicase</keyword>
<dbReference type="GO" id="GO:0006303">
    <property type="term" value="P:double-strand break repair via nonhomologous end joining"/>
    <property type="evidence" value="ECO:0007669"/>
    <property type="project" value="InterPro"/>
</dbReference>
<evidence type="ECO:0000256" key="4">
    <source>
        <dbReference type="ARBA" id="ARBA00012551"/>
    </source>
</evidence>
<dbReference type="GO" id="GO:0042162">
    <property type="term" value="F:telomeric DNA binding"/>
    <property type="evidence" value="ECO:0007669"/>
    <property type="project" value="InterPro"/>
</dbReference>
<evidence type="ECO:0000256" key="1">
    <source>
        <dbReference type="ARBA" id="ARBA00004123"/>
    </source>
</evidence>
<dbReference type="GO" id="GO:0016787">
    <property type="term" value="F:hydrolase activity"/>
    <property type="evidence" value="ECO:0007669"/>
    <property type="project" value="UniProtKB-KW"/>
</dbReference>
<sequence>MTEYKSWVSEEGFEEDEEDTEYANYVTQKDAILFAIEVRDSMMNQGTGTHAAVLNSLKLIYQIMQQQIISRPKDMIGVLLFGTQKSKLYDDDRKNYKGYEFPSCYLLVDLNIPSAEDVKLLKSLAMGWDENPEVFLPSKQGVPLSNMLLCANQIFTSRAQQYGSKRLFIITDNDDPYRLEKSIRSQATVRAKDLYDLGVILELFPISHSDNQFDHSKFYDDIIYGDLNEGVNRLSILSPSESKLECETDGLTLLHGLISDITSKNVARQAVFSGLSFEIGPGFQISVNGYNLFKRQKPARSCWVYDGGEELKIATVEGGMMTEDTAMPVESSDIRRAYQFGGSQIYFTSQEEKTLKFFGSPILRIIGFRLQDQISIWESISSSTFIYPNEEKIIGSTRVFFALWQKLLASKKVGIAWYMPRVNAIPALVAIIPSEKLLNSSGKQIAPAGLWIYTLPYSDDLRSIPPCPSPISTSDALVDQMRTIVQQLQLPGGIYDPFKYPNPTLQWHYRILQAMALGEDVVDIEPEDKTKPRYRQIQKRAGSHIMKWNVMLNEQVRHWQNITYNGIEKTNIKRPIDNDLSSSIICKKLKQDGGKQSDLRDQNQADMKDLIRSGKLNDFKLNELKEWAKLNGVSTAGKKADLLERISRWTEKS</sequence>
<evidence type="ECO:0000256" key="5">
    <source>
        <dbReference type="ARBA" id="ARBA00021796"/>
    </source>
</evidence>
<dbReference type="SMART" id="SM00559">
    <property type="entry name" value="Ku78"/>
    <property type="match status" value="1"/>
</dbReference>
<dbReference type="SUPFAM" id="SSF53300">
    <property type="entry name" value="vWA-like"/>
    <property type="match status" value="1"/>
</dbReference>
<dbReference type="GO" id="GO:0000781">
    <property type="term" value="C:chromosome, telomeric region"/>
    <property type="evidence" value="ECO:0007669"/>
    <property type="project" value="UniProtKB-SubCell"/>
</dbReference>
<keyword evidence="16" id="KW-0539">Nucleus</keyword>
<evidence type="ECO:0000256" key="8">
    <source>
        <dbReference type="ARBA" id="ARBA00022763"/>
    </source>
</evidence>
<dbReference type="STRING" id="62708.A0A420H7L0"/>
<comment type="similarity">
    <text evidence="3">Belongs to the ku70 family.</text>
</comment>
<evidence type="ECO:0000256" key="17">
    <source>
        <dbReference type="ARBA" id="ARBA00024890"/>
    </source>
</evidence>
<keyword evidence="23" id="KW-1185">Reference proteome</keyword>
<keyword evidence="14" id="KW-0233">DNA recombination</keyword>
<dbReference type="Pfam" id="PF03730">
    <property type="entry name" value="Ku_C"/>
    <property type="match status" value="1"/>
</dbReference>
<dbReference type="Gene3D" id="1.10.1600.10">
    <property type="match status" value="1"/>
</dbReference>
<keyword evidence="7" id="KW-0547">Nucleotide-binding</keyword>
<dbReference type="EC" id="3.6.4.12" evidence="4"/>
<dbReference type="Pfam" id="PF02735">
    <property type="entry name" value="Ku"/>
    <property type="match status" value="1"/>
</dbReference>
<keyword evidence="11" id="KW-0067">ATP-binding</keyword>
<dbReference type="NCBIfam" id="TIGR00578">
    <property type="entry name" value="ku70"/>
    <property type="match status" value="1"/>
</dbReference>
<evidence type="ECO:0000256" key="18">
    <source>
        <dbReference type="ARBA" id="ARBA00031811"/>
    </source>
</evidence>
<evidence type="ECO:0000256" key="2">
    <source>
        <dbReference type="ARBA" id="ARBA00004574"/>
    </source>
</evidence>
<evidence type="ECO:0000313" key="23">
    <source>
        <dbReference type="Proteomes" id="UP000283383"/>
    </source>
</evidence>
<dbReference type="InterPro" id="IPR005160">
    <property type="entry name" value="Ku_C"/>
</dbReference>
<feature type="region of interest" description="Disordered" evidence="20">
    <location>
        <begin position="1"/>
        <end position="20"/>
    </location>
</feature>
<dbReference type="InterPro" id="IPR003034">
    <property type="entry name" value="SAP_dom"/>
</dbReference>
<dbReference type="EMBL" id="MCBQ01021899">
    <property type="protein sequence ID" value="RKF53411.1"/>
    <property type="molecule type" value="Genomic_DNA"/>
</dbReference>
<organism evidence="22 23">
    <name type="scientific">Golovinomyces cichoracearum</name>
    <dbReference type="NCBI Taxonomy" id="62708"/>
    <lineage>
        <taxon>Eukaryota</taxon>
        <taxon>Fungi</taxon>
        <taxon>Dikarya</taxon>
        <taxon>Ascomycota</taxon>
        <taxon>Pezizomycotina</taxon>
        <taxon>Leotiomycetes</taxon>
        <taxon>Erysiphales</taxon>
        <taxon>Erysiphaceae</taxon>
        <taxon>Golovinomyces</taxon>
    </lineage>
</organism>
<dbReference type="Gene3D" id="1.10.720.30">
    <property type="entry name" value="SAP domain"/>
    <property type="match status" value="1"/>
</dbReference>
<name>A0A420H7L0_9PEZI</name>
<dbReference type="GO" id="GO:0003678">
    <property type="term" value="F:DNA helicase activity"/>
    <property type="evidence" value="ECO:0007669"/>
    <property type="project" value="UniProtKB-EC"/>
</dbReference>
<keyword evidence="9" id="KW-0378">Hydrolase</keyword>
<dbReference type="Gene3D" id="2.40.290.10">
    <property type="match status" value="1"/>
</dbReference>
<evidence type="ECO:0000256" key="3">
    <source>
        <dbReference type="ARBA" id="ARBA00005240"/>
    </source>
</evidence>
<dbReference type="PANTHER" id="PTHR12604:SF2">
    <property type="entry name" value="X-RAY REPAIR CROSS-COMPLEMENTING PROTEIN 6"/>
    <property type="match status" value="1"/>
</dbReference>
<evidence type="ECO:0000256" key="13">
    <source>
        <dbReference type="ARBA" id="ARBA00023125"/>
    </source>
</evidence>
<dbReference type="AlphaFoldDB" id="A0A420H7L0"/>
<dbReference type="CDD" id="cd00788">
    <property type="entry name" value="KU70"/>
    <property type="match status" value="1"/>
</dbReference>
<feature type="domain" description="SAP" evidence="21">
    <location>
        <begin position="616"/>
        <end position="650"/>
    </location>
</feature>
<dbReference type="InterPro" id="IPR036361">
    <property type="entry name" value="SAP_dom_sf"/>
</dbReference>
<evidence type="ECO:0000313" key="22">
    <source>
        <dbReference type="EMBL" id="RKF53411.1"/>
    </source>
</evidence>
<dbReference type="InterPro" id="IPR036465">
    <property type="entry name" value="vWFA_dom_sf"/>
</dbReference>
<keyword evidence="8" id="KW-0227">DNA damage</keyword>
<evidence type="ECO:0000256" key="9">
    <source>
        <dbReference type="ARBA" id="ARBA00022801"/>
    </source>
</evidence>
<comment type="catalytic activity">
    <reaction evidence="19">
        <text>ATP + H2O = ADP + phosphate + H(+)</text>
        <dbReference type="Rhea" id="RHEA:13065"/>
        <dbReference type="ChEBI" id="CHEBI:15377"/>
        <dbReference type="ChEBI" id="CHEBI:15378"/>
        <dbReference type="ChEBI" id="CHEBI:30616"/>
        <dbReference type="ChEBI" id="CHEBI:43474"/>
        <dbReference type="ChEBI" id="CHEBI:456216"/>
        <dbReference type="EC" id="3.6.4.12"/>
    </reaction>
</comment>
<comment type="subcellular location">
    <subcellularLocation>
        <location evidence="2">Chromosome</location>
        <location evidence="2">Telomere</location>
    </subcellularLocation>
    <subcellularLocation>
        <location evidence="1">Nucleus</location>
    </subcellularLocation>
</comment>
<gene>
    <name evidence="22" type="ORF">GcM3_218029</name>
</gene>
<evidence type="ECO:0000256" key="20">
    <source>
        <dbReference type="SAM" id="MobiDB-lite"/>
    </source>
</evidence>
<dbReference type="GO" id="GO:0003684">
    <property type="term" value="F:damaged DNA binding"/>
    <property type="evidence" value="ECO:0007669"/>
    <property type="project" value="InterPro"/>
</dbReference>
<dbReference type="SUPFAM" id="SSF100939">
    <property type="entry name" value="SPOC domain-like"/>
    <property type="match status" value="1"/>
</dbReference>
<dbReference type="Pfam" id="PF02037">
    <property type="entry name" value="SAP"/>
    <property type="match status" value="1"/>
</dbReference>
<dbReference type="InterPro" id="IPR016194">
    <property type="entry name" value="SPOC-like_C_dom_sf"/>
</dbReference>
<evidence type="ECO:0000256" key="6">
    <source>
        <dbReference type="ARBA" id="ARBA00022454"/>
    </source>
</evidence>
<dbReference type="Gene3D" id="3.40.50.410">
    <property type="entry name" value="von Willebrand factor, type A domain"/>
    <property type="match status" value="1"/>
</dbReference>
<accession>A0A420H7L0</accession>
<protein>
    <recommendedName>
        <fullName evidence="5">ATP-dependent DNA helicase II subunit 1</fullName>
        <ecNumber evidence="4">3.6.4.12</ecNumber>
    </recommendedName>
    <alternativeName>
        <fullName evidence="18">ATP-dependent DNA helicase II subunit Ku70</fullName>
    </alternativeName>
</protein>
<dbReference type="PROSITE" id="PS50800">
    <property type="entry name" value="SAP"/>
    <property type="match status" value="1"/>
</dbReference>
<evidence type="ECO:0000259" key="21">
    <source>
        <dbReference type="PROSITE" id="PS50800"/>
    </source>
</evidence>
<evidence type="ECO:0000256" key="11">
    <source>
        <dbReference type="ARBA" id="ARBA00022840"/>
    </source>
</evidence>
<evidence type="ECO:0000256" key="16">
    <source>
        <dbReference type="ARBA" id="ARBA00023242"/>
    </source>
</evidence>
<dbReference type="InterPro" id="IPR005161">
    <property type="entry name" value="Ku_N"/>
</dbReference>
<reference evidence="22 23" key="1">
    <citation type="journal article" date="2018" name="BMC Genomics">
        <title>Comparative genome analyses reveal sequence features reflecting distinct modes of host-adaptation between dicot and monocot powdery mildew.</title>
        <authorList>
            <person name="Wu Y."/>
            <person name="Ma X."/>
            <person name="Pan Z."/>
            <person name="Kale S.D."/>
            <person name="Song Y."/>
            <person name="King H."/>
            <person name="Zhang Q."/>
            <person name="Presley C."/>
            <person name="Deng X."/>
            <person name="Wei C.I."/>
            <person name="Xiao S."/>
        </authorList>
    </citation>
    <scope>NUCLEOTIDE SEQUENCE [LARGE SCALE GENOMIC DNA]</scope>
    <source>
        <strain evidence="22">UMSG3</strain>
    </source>
</reference>
<dbReference type="PIRSF" id="PIRSF003033">
    <property type="entry name" value="Ku70"/>
    <property type="match status" value="1"/>
</dbReference>
<dbReference type="GO" id="GO:0006310">
    <property type="term" value="P:DNA recombination"/>
    <property type="evidence" value="ECO:0007669"/>
    <property type="project" value="UniProtKB-KW"/>
</dbReference>
<dbReference type="PANTHER" id="PTHR12604">
    <property type="entry name" value="KU AUTOANTIGEN DNA HELICASE"/>
    <property type="match status" value="1"/>
</dbReference>
<dbReference type="GO" id="GO:0005524">
    <property type="term" value="F:ATP binding"/>
    <property type="evidence" value="ECO:0007669"/>
    <property type="project" value="UniProtKB-KW"/>
</dbReference>
<dbReference type="InterPro" id="IPR027388">
    <property type="entry name" value="Ku70_bridge/pillars_dom_sf"/>
</dbReference>
<dbReference type="InterPro" id="IPR006165">
    <property type="entry name" value="Ku70"/>
</dbReference>
<feature type="compositionally biased region" description="Acidic residues" evidence="20">
    <location>
        <begin position="11"/>
        <end position="20"/>
    </location>
</feature>
<keyword evidence="6" id="KW-0158">Chromosome</keyword>
<keyword evidence="15" id="KW-0234">DNA repair</keyword>